<dbReference type="EMBL" id="CH916375">
    <property type="protein sequence ID" value="EDV98085.1"/>
    <property type="molecule type" value="Genomic_DNA"/>
</dbReference>
<name>B4JVU7_DROGR</name>
<sequence length="50" mass="5925">MSGALSESDEERDLLRIEELLRQLYILEWEDWVDVYAEHVLFLPEIDGST</sequence>
<evidence type="ECO:0000313" key="1">
    <source>
        <dbReference type="EMBL" id="EDV98085.1"/>
    </source>
</evidence>
<dbReference type="Proteomes" id="UP000001070">
    <property type="component" value="Unassembled WGS sequence"/>
</dbReference>
<dbReference type="InParanoid" id="B4JVU7"/>
<keyword evidence="2" id="KW-1185">Reference proteome</keyword>
<dbReference type="HOGENOM" id="CLU_3126531_0_0_1"/>
<reference evidence="1 2" key="1">
    <citation type="journal article" date="2007" name="Nature">
        <title>Evolution of genes and genomes on the Drosophila phylogeny.</title>
        <authorList>
            <consortium name="Drosophila 12 Genomes Consortium"/>
            <person name="Clark A.G."/>
            <person name="Eisen M.B."/>
            <person name="Smith D.R."/>
            <person name="Bergman C.M."/>
            <person name="Oliver B."/>
            <person name="Markow T.A."/>
            <person name="Kaufman T.C."/>
            <person name="Kellis M."/>
            <person name="Gelbart W."/>
            <person name="Iyer V.N."/>
            <person name="Pollard D.A."/>
            <person name="Sackton T.B."/>
            <person name="Larracuente A.M."/>
            <person name="Singh N.D."/>
            <person name="Abad J.P."/>
            <person name="Abt D.N."/>
            <person name="Adryan B."/>
            <person name="Aguade M."/>
            <person name="Akashi H."/>
            <person name="Anderson W.W."/>
            <person name="Aquadro C.F."/>
            <person name="Ardell D.H."/>
            <person name="Arguello R."/>
            <person name="Artieri C.G."/>
            <person name="Barbash D.A."/>
            <person name="Barker D."/>
            <person name="Barsanti P."/>
            <person name="Batterham P."/>
            <person name="Batzoglou S."/>
            <person name="Begun D."/>
            <person name="Bhutkar A."/>
            <person name="Blanco E."/>
            <person name="Bosak S.A."/>
            <person name="Bradley R.K."/>
            <person name="Brand A.D."/>
            <person name="Brent M.R."/>
            <person name="Brooks A.N."/>
            <person name="Brown R.H."/>
            <person name="Butlin R.K."/>
            <person name="Caggese C."/>
            <person name="Calvi B.R."/>
            <person name="Bernardo de Carvalho A."/>
            <person name="Caspi A."/>
            <person name="Castrezana S."/>
            <person name="Celniker S.E."/>
            <person name="Chang J.L."/>
            <person name="Chapple C."/>
            <person name="Chatterji S."/>
            <person name="Chinwalla A."/>
            <person name="Civetta A."/>
            <person name="Clifton S.W."/>
            <person name="Comeron J.M."/>
            <person name="Costello J.C."/>
            <person name="Coyne J.A."/>
            <person name="Daub J."/>
            <person name="David R.G."/>
            <person name="Delcher A.L."/>
            <person name="Delehaunty K."/>
            <person name="Do C.B."/>
            <person name="Ebling H."/>
            <person name="Edwards K."/>
            <person name="Eickbush T."/>
            <person name="Evans J.D."/>
            <person name="Filipski A."/>
            <person name="Findeiss S."/>
            <person name="Freyhult E."/>
            <person name="Fulton L."/>
            <person name="Fulton R."/>
            <person name="Garcia A.C."/>
            <person name="Gardiner A."/>
            <person name="Garfield D.A."/>
            <person name="Garvin B.E."/>
            <person name="Gibson G."/>
            <person name="Gilbert D."/>
            <person name="Gnerre S."/>
            <person name="Godfrey J."/>
            <person name="Good R."/>
            <person name="Gotea V."/>
            <person name="Gravely B."/>
            <person name="Greenberg A.J."/>
            <person name="Griffiths-Jones S."/>
            <person name="Gross S."/>
            <person name="Guigo R."/>
            <person name="Gustafson E.A."/>
            <person name="Haerty W."/>
            <person name="Hahn M.W."/>
            <person name="Halligan D.L."/>
            <person name="Halpern A.L."/>
            <person name="Halter G.M."/>
            <person name="Han M.V."/>
            <person name="Heger A."/>
            <person name="Hillier L."/>
            <person name="Hinrichs A.S."/>
            <person name="Holmes I."/>
            <person name="Hoskins R.A."/>
            <person name="Hubisz M.J."/>
            <person name="Hultmark D."/>
            <person name="Huntley M.A."/>
            <person name="Jaffe D.B."/>
            <person name="Jagadeeshan S."/>
            <person name="Jeck W.R."/>
            <person name="Johnson J."/>
            <person name="Jones C.D."/>
            <person name="Jordan W.C."/>
            <person name="Karpen G.H."/>
            <person name="Kataoka E."/>
            <person name="Keightley P.D."/>
            <person name="Kheradpour P."/>
            <person name="Kirkness E.F."/>
            <person name="Koerich L.B."/>
            <person name="Kristiansen K."/>
            <person name="Kudrna D."/>
            <person name="Kulathinal R.J."/>
            <person name="Kumar S."/>
            <person name="Kwok R."/>
            <person name="Lander E."/>
            <person name="Langley C.H."/>
            <person name="Lapoint R."/>
            <person name="Lazzaro B.P."/>
            <person name="Lee S.J."/>
            <person name="Levesque L."/>
            <person name="Li R."/>
            <person name="Lin C.F."/>
            <person name="Lin M.F."/>
            <person name="Lindblad-Toh K."/>
            <person name="Llopart A."/>
            <person name="Long M."/>
            <person name="Low L."/>
            <person name="Lozovsky E."/>
            <person name="Lu J."/>
            <person name="Luo M."/>
            <person name="Machado C.A."/>
            <person name="Makalowski W."/>
            <person name="Marzo M."/>
            <person name="Matsuda M."/>
            <person name="Matzkin L."/>
            <person name="McAllister B."/>
            <person name="McBride C.S."/>
            <person name="McKernan B."/>
            <person name="McKernan K."/>
            <person name="Mendez-Lago M."/>
            <person name="Minx P."/>
            <person name="Mollenhauer M.U."/>
            <person name="Montooth K."/>
            <person name="Mount S.M."/>
            <person name="Mu X."/>
            <person name="Myers E."/>
            <person name="Negre B."/>
            <person name="Newfeld S."/>
            <person name="Nielsen R."/>
            <person name="Noor M.A."/>
            <person name="O'Grady P."/>
            <person name="Pachter L."/>
            <person name="Papaceit M."/>
            <person name="Parisi M.J."/>
            <person name="Parisi M."/>
            <person name="Parts L."/>
            <person name="Pedersen J.S."/>
            <person name="Pesole G."/>
            <person name="Phillippy A.M."/>
            <person name="Ponting C.P."/>
            <person name="Pop M."/>
            <person name="Porcelli D."/>
            <person name="Powell J.R."/>
            <person name="Prohaska S."/>
            <person name="Pruitt K."/>
            <person name="Puig M."/>
            <person name="Quesneville H."/>
            <person name="Ram K.R."/>
            <person name="Rand D."/>
            <person name="Rasmussen M.D."/>
            <person name="Reed L.K."/>
            <person name="Reenan R."/>
            <person name="Reily A."/>
            <person name="Remington K.A."/>
            <person name="Rieger T.T."/>
            <person name="Ritchie M.G."/>
            <person name="Robin C."/>
            <person name="Rogers Y.H."/>
            <person name="Rohde C."/>
            <person name="Rozas J."/>
            <person name="Rubenfield M.J."/>
            <person name="Ruiz A."/>
            <person name="Russo S."/>
            <person name="Salzberg S.L."/>
            <person name="Sanchez-Gracia A."/>
            <person name="Saranga D.J."/>
            <person name="Sato H."/>
            <person name="Schaeffer S.W."/>
            <person name="Schatz M.C."/>
            <person name="Schlenke T."/>
            <person name="Schwartz R."/>
            <person name="Segarra C."/>
            <person name="Singh R.S."/>
            <person name="Sirot L."/>
            <person name="Sirota M."/>
            <person name="Sisneros N.B."/>
            <person name="Smith C.D."/>
            <person name="Smith T.F."/>
            <person name="Spieth J."/>
            <person name="Stage D.E."/>
            <person name="Stark A."/>
            <person name="Stephan W."/>
            <person name="Strausberg R.L."/>
            <person name="Strempel S."/>
            <person name="Sturgill D."/>
            <person name="Sutton G."/>
            <person name="Sutton G.G."/>
            <person name="Tao W."/>
            <person name="Teichmann S."/>
            <person name="Tobari Y.N."/>
            <person name="Tomimura Y."/>
            <person name="Tsolas J.M."/>
            <person name="Valente V.L."/>
            <person name="Venter E."/>
            <person name="Venter J.C."/>
            <person name="Vicario S."/>
            <person name="Vieira F.G."/>
            <person name="Vilella A.J."/>
            <person name="Villasante A."/>
            <person name="Walenz B."/>
            <person name="Wang J."/>
            <person name="Wasserman M."/>
            <person name="Watts T."/>
            <person name="Wilson D."/>
            <person name="Wilson R.K."/>
            <person name="Wing R.A."/>
            <person name="Wolfner M.F."/>
            <person name="Wong A."/>
            <person name="Wong G.K."/>
            <person name="Wu C.I."/>
            <person name="Wu G."/>
            <person name="Yamamoto D."/>
            <person name="Yang H.P."/>
            <person name="Yang S.P."/>
            <person name="Yorke J.A."/>
            <person name="Yoshida K."/>
            <person name="Zdobnov E."/>
            <person name="Zhang P."/>
            <person name="Zhang Y."/>
            <person name="Zimin A.V."/>
            <person name="Baldwin J."/>
            <person name="Abdouelleil A."/>
            <person name="Abdulkadir J."/>
            <person name="Abebe A."/>
            <person name="Abera B."/>
            <person name="Abreu J."/>
            <person name="Acer S.C."/>
            <person name="Aftuck L."/>
            <person name="Alexander A."/>
            <person name="An P."/>
            <person name="Anderson E."/>
            <person name="Anderson S."/>
            <person name="Arachi H."/>
            <person name="Azer M."/>
            <person name="Bachantsang P."/>
            <person name="Barry A."/>
            <person name="Bayul T."/>
            <person name="Berlin A."/>
            <person name="Bessette D."/>
            <person name="Bloom T."/>
            <person name="Blye J."/>
            <person name="Boguslavskiy L."/>
            <person name="Bonnet C."/>
            <person name="Boukhgalter B."/>
            <person name="Bourzgui I."/>
            <person name="Brown A."/>
            <person name="Cahill P."/>
            <person name="Channer S."/>
            <person name="Cheshatsang Y."/>
            <person name="Chuda L."/>
            <person name="Citroen M."/>
            <person name="Collymore A."/>
            <person name="Cooke P."/>
            <person name="Costello M."/>
            <person name="D'Aco K."/>
            <person name="Daza R."/>
            <person name="De Haan G."/>
            <person name="DeGray S."/>
            <person name="DeMaso C."/>
            <person name="Dhargay N."/>
            <person name="Dooley K."/>
            <person name="Dooley E."/>
            <person name="Doricent M."/>
            <person name="Dorje P."/>
            <person name="Dorjee K."/>
            <person name="Dupes A."/>
            <person name="Elong R."/>
            <person name="Falk J."/>
            <person name="Farina A."/>
            <person name="Faro S."/>
            <person name="Ferguson D."/>
            <person name="Fisher S."/>
            <person name="Foley C.D."/>
            <person name="Franke A."/>
            <person name="Friedrich D."/>
            <person name="Gadbois L."/>
            <person name="Gearin G."/>
            <person name="Gearin C.R."/>
            <person name="Giannoukos G."/>
            <person name="Goode T."/>
            <person name="Graham J."/>
            <person name="Grandbois E."/>
            <person name="Grewal S."/>
            <person name="Gyaltsen K."/>
            <person name="Hafez N."/>
            <person name="Hagos B."/>
            <person name="Hall J."/>
            <person name="Henson C."/>
            <person name="Hollinger A."/>
            <person name="Honan T."/>
            <person name="Huard M.D."/>
            <person name="Hughes L."/>
            <person name="Hurhula B."/>
            <person name="Husby M.E."/>
            <person name="Kamat A."/>
            <person name="Kanga B."/>
            <person name="Kashin S."/>
            <person name="Khazanovich D."/>
            <person name="Kisner P."/>
            <person name="Lance K."/>
            <person name="Lara M."/>
            <person name="Lee W."/>
            <person name="Lennon N."/>
            <person name="Letendre F."/>
            <person name="LeVine R."/>
            <person name="Lipovsky A."/>
            <person name="Liu X."/>
            <person name="Liu J."/>
            <person name="Liu S."/>
            <person name="Lokyitsang T."/>
            <person name="Lokyitsang Y."/>
            <person name="Lubonja R."/>
            <person name="Lui A."/>
            <person name="MacDonald P."/>
            <person name="Magnisalis V."/>
            <person name="Maru K."/>
            <person name="Matthews C."/>
            <person name="McCusker W."/>
            <person name="McDonough S."/>
            <person name="Mehta T."/>
            <person name="Meldrim J."/>
            <person name="Meneus L."/>
            <person name="Mihai O."/>
            <person name="Mihalev A."/>
            <person name="Mihova T."/>
            <person name="Mittelman R."/>
            <person name="Mlenga V."/>
            <person name="Montmayeur A."/>
            <person name="Mulrain L."/>
            <person name="Navidi A."/>
            <person name="Naylor J."/>
            <person name="Negash T."/>
            <person name="Nguyen T."/>
            <person name="Nguyen N."/>
            <person name="Nicol R."/>
            <person name="Norbu C."/>
            <person name="Norbu N."/>
            <person name="Novod N."/>
            <person name="O'Neill B."/>
            <person name="Osman S."/>
            <person name="Markiewicz E."/>
            <person name="Oyono O.L."/>
            <person name="Patti C."/>
            <person name="Phunkhang P."/>
            <person name="Pierre F."/>
            <person name="Priest M."/>
            <person name="Raghuraman S."/>
            <person name="Rege F."/>
            <person name="Reyes R."/>
            <person name="Rise C."/>
            <person name="Rogov P."/>
            <person name="Ross K."/>
            <person name="Ryan E."/>
            <person name="Settipalli S."/>
            <person name="Shea T."/>
            <person name="Sherpa N."/>
            <person name="Shi L."/>
            <person name="Shih D."/>
            <person name="Sparrow T."/>
            <person name="Spaulding J."/>
            <person name="Stalker J."/>
            <person name="Stange-Thomann N."/>
            <person name="Stavropoulos S."/>
            <person name="Stone C."/>
            <person name="Strader C."/>
            <person name="Tesfaye S."/>
            <person name="Thomson T."/>
            <person name="Thoulutsang Y."/>
            <person name="Thoulutsang D."/>
            <person name="Topham K."/>
            <person name="Topping I."/>
            <person name="Tsamla T."/>
            <person name="Vassiliev H."/>
            <person name="Vo A."/>
            <person name="Wangchuk T."/>
            <person name="Wangdi T."/>
            <person name="Weiand M."/>
            <person name="Wilkinson J."/>
            <person name="Wilson A."/>
            <person name="Yadav S."/>
            <person name="Young G."/>
            <person name="Yu Q."/>
            <person name="Zembek L."/>
            <person name="Zhong D."/>
            <person name="Zimmer A."/>
            <person name="Zwirko Z."/>
            <person name="Jaffe D.B."/>
            <person name="Alvarez P."/>
            <person name="Brockman W."/>
            <person name="Butler J."/>
            <person name="Chin C."/>
            <person name="Gnerre S."/>
            <person name="Grabherr M."/>
            <person name="Kleber M."/>
            <person name="Mauceli E."/>
            <person name="MacCallum I."/>
        </authorList>
    </citation>
    <scope>NUCLEOTIDE SEQUENCE [LARGE SCALE GENOMIC DNA]</scope>
    <source>
        <strain evidence="2">Tucson 15287-2541.00</strain>
    </source>
</reference>
<gene>
    <name evidence="1" type="primary">Dgri\GH22872</name>
    <name evidence="1" type="ORF">Dgri_GH22872</name>
</gene>
<protein>
    <submittedName>
        <fullName evidence="1">GH22872</fullName>
    </submittedName>
</protein>
<evidence type="ECO:0000313" key="2">
    <source>
        <dbReference type="Proteomes" id="UP000001070"/>
    </source>
</evidence>
<accession>B4JVU7</accession>
<organism evidence="2">
    <name type="scientific">Drosophila grimshawi</name>
    <name type="common">Hawaiian fruit fly</name>
    <name type="synonym">Idiomyia grimshawi</name>
    <dbReference type="NCBI Taxonomy" id="7222"/>
    <lineage>
        <taxon>Eukaryota</taxon>
        <taxon>Metazoa</taxon>
        <taxon>Ecdysozoa</taxon>
        <taxon>Arthropoda</taxon>
        <taxon>Hexapoda</taxon>
        <taxon>Insecta</taxon>
        <taxon>Pterygota</taxon>
        <taxon>Neoptera</taxon>
        <taxon>Endopterygota</taxon>
        <taxon>Diptera</taxon>
        <taxon>Brachycera</taxon>
        <taxon>Muscomorpha</taxon>
        <taxon>Ephydroidea</taxon>
        <taxon>Drosophilidae</taxon>
        <taxon>Drosophila</taxon>
        <taxon>Hawaiian Drosophila</taxon>
    </lineage>
</organism>
<dbReference type="AlphaFoldDB" id="B4JVU7"/>
<proteinExistence type="predicted"/>